<dbReference type="InterPro" id="IPR036186">
    <property type="entry name" value="Serpin_sf"/>
</dbReference>
<keyword evidence="1" id="KW-0646">Protease inhibitor</keyword>
<reference evidence="6" key="2">
    <citation type="submission" date="2020-05" db="UniProtKB">
        <authorList>
            <consortium name="EnsemblMetazoa"/>
        </authorList>
    </citation>
    <scope>IDENTIFICATION</scope>
    <source>
        <strain evidence="6">JHB</strain>
    </source>
</reference>
<dbReference type="eggNOG" id="KOG2392">
    <property type="taxonomic scope" value="Eukaryota"/>
</dbReference>
<sequence>MYASLGRLAEDGVVGFPKDFHRVLTVRCEEGRFGSCWKSIPFAFEVEKKKKKRLLEKGPTPSVLCRQNRRQDHRRPHSPKIPVKECMEDNFLEEIEKLDFEYDPESQRLYINNWVENTTHGEITDLLIPGSITKNTKLAIANAAYFKPPPRSSAATSWSCPTPARTKRPAFRCSCSYPHRIQRTDKLLARLISSPNILCGTLTRALFPRPVDMKTVLGRGMGKLFENSANFSGFSKKVQVGEVLVKFKITVNEEGATVASATVEFSFRSSRPDDPAMFHCNHPFIFTAGKNEQRTGVCKKQEPVVDSREPEVDLVPFQMDFAECLKYLDKLVDSWVMVTFELEFSNVCRNNDGKHSLVMRPDSKQECLLKGFDLDSRKSEQWIGDS</sequence>
<dbReference type="EMBL" id="DS231936">
    <property type="protein sequence ID" value="EDS27743.1"/>
    <property type="molecule type" value="Genomic_DNA"/>
</dbReference>
<dbReference type="HOGENOM" id="CLU_716213_0_0_1"/>
<dbReference type="AlphaFoldDB" id="B0WHG5"/>
<dbReference type="OrthoDB" id="671595at2759"/>
<reference evidence="5" key="1">
    <citation type="submission" date="2007-03" db="EMBL/GenBank/DDBJ databases">
        <title>Annotation of Culex pipiens quinquefasciatus.</title>
        <authorList>
            <consortium name="The Broad Institute Genome Sequencing Platform"/>
            <person name="Atkinson P.W."/>
            <person name="Hemingway J."/>
            <person name="Christensen B.M."/>
            <person name="Higgs S."/>
            <person name="Kodira C."/>
            <person name="Hannick L."/>
            <person name="Megy K."/>
            <person name="O'Leary S."/>
            <person name="Pearson M."/>
            <person name="Haas B.J."/>
            <person name="Mauceli E."/>
            <person name="Wortman J.R."/>
            <person name="Lee N.H."/>
            <person name="Guigo R."/>
            <person name="Stanke M."/>
            <person name="Alvarado L."/>
            <person name="Amedeo P."/>
            <person name="Antoine C.H."/>
            <person name="Arensburger P."/>
            <person name="Bidwell S.L."/>
            <person name="Crawford M."/>
            <person name="Camaro F."/>
            <person name="Devon K."/>
            <person name="Engels R."/>
            <person name="Hammond M."/>
            <person name="Howarth C."/>
            <person name="Koehrsen M."/>
            <person name="Lawson D."/>
            <person name="Montgomery P."/>
            <person name="Nene V."/>
            <person name="Nusbaum C."/>
            <person name="Puiu D."/>
            <person name="Romero-Severson J."/>
            <person name="Severson D.W."/>
            <person name="Shumway M."/>
            <person name="Sisk P."/>
            <person name="Stolte C."/>
            <person name="Zeng Q."/>
            <person name="Eisenstadt E."/>
            <person name="Fraser-Liggett C."/>
            <person name="Strausberg R."/>
            <person name="Galagan J."/>
            <person name="Birren B."/>
            <person name="Collins F.H."/>
        </authorList>
    </citation>
    <scope>NUCLEOTIDE SEQUENCE [LARGE SCALE GENOMIC DNA]</scope>
    <source>
        <strain evidence="5">JHB</strain>
    </source>
</reference>
<proteinExistence type="inferred from homology"/>
<dbReference type="InterPro" id="IPR000215">
    <property type="entry name" value="Serpin_fam"/>
</dbReference>
<dbReference type="KEGG" id="cqu:CpipJ_CPIJ006758"/>
<dbReference type="SUPFAM" id="SSF56574">
    <property type="entry name" value="Serpins"/>
    <property type="match status" value="1"/>
</dbReference>
<gene>
    <name evidence="6" type="primary">6038335</name>
    <name evidence="5" type="ORF">CpipJ_CPIJ006758</name>
</gene>
<dbReference type="VEuPathDB" id="VectorBase:CPIJ006758"/>
<dbReference type="InParanoid" id="B0WHG5"/>
<dbReference type="Proteomes" id="UP000002320">
    <property type="component" value="Unassembled WGS sequence"/>
</dbReference>
<dbReference type="InterPro" id="IPR023796">
    <property type="entry name" value="Serpin_dom"/>
</dbReference>
<dbReference type="Gene3D" id="3.30.497.10">
    <property type="entry name" value="Antithrombin, subunit I, domain 2"/>
    <property type="match status" value="2"/>
</dbReference>
<dbReference type="InterPro" id="IPR042178">
    <property type="entry name" value="Serpin_sf_1"/>
</dbReference>
<evidence type="ECO:0000259" key="4">
    <source>
        <dbReference type="SMART" id="SM00093"/>
    </source>
</evidence>
<evidence type="ECO:0000313" key="7">
    <source>
        <dbReference type="Proteomes" id="UP000002320"/>
    </source>
</evidence>
<feature type="domain" description="Serpin" evidence="4">
    <location>
        <begin position="21"/>
        <end position="300"/>
    </location>
</feature>
<organism>
    <name type="scientific">Culex quinquefasciatus</name>
    <name type="common">Southern house mosquito</name>
    <name type="synonym">Culex pungens</name>
    <dbReference type="NCBI Taxonomy" id="7176"/>
    <lineage>
        <taxon>Eukaryota</taxon>
        <taxon>Metazoa</taxon>
        <taxon>Ecdysozoa</taxon>
        <taxon>Arthropoda</taxon>
        <taxon>Hexapoda</taxon>
        <taxon>Insecta</taxon>
        <taxon>Pterygota</taxon>
        <taxon>Neoptera</taxon>
        <taxon>Endopterygota</taxon>
        <taxon>Diptera</taxon>
        <taxon>Nematocera</taxon>
        <taxon>Culicoidea</taxon>
        <taxon>Culicidae</taxon>
        <taxon>Culicinae</taxon>
        <taxon>Culicini</taxon>
        <taxon>Culex</taxon>
        <taxon>Culex</taxon>
    </lineage>
</organism>
<dbReference type="VEuPathDB" id="VectorBase:CQUJHB014396"/>
<dbReference type="Gene3D" id="2.30.39.10">
    <property type="entry name" value="Alpha-1-antitrypsin, domain 1"/>
    <property type="match status" value="1"/>
</dbReference>
<dbReference type="GO" id="GO:0004867">
    <property type="term" value="F:serine-type endopeptidase inhibitor activity"/>
    <property type="evidence" value="ECO:0007669"/>
    <property type="project" value="UniProtKB-KW"/>
</dbReference>
<keyword evidence="2" id="KW-0722">Serine protease inhibitor</keyword>
<keyword evidence="7" id="KW-1185">Reference proteome</keyword>
<accession>B0WHG5</accession>
<dbReference type="EnsemblMetazoa" id="CPIJ006758-RA">
    <property type="protein sequence ID" value="CPIJ006758-PA"/>
    <property type="gene ID" value="CPIJ006758"/>
</dbReference>
<name>B0WHG5_CULQU</name>
<dbReference type="SMART" id="SM00093">
    <property type="entry name" value="SERPIN"/>
    <property type="match status" value="1"/>
</dbReference>
<dbReference type="InterPro" id="IPR042185">
    <property type="entry name" value="Serpin_sf_2"/>
</dbReference>
<evidence type="ECO:0000313" key="6">
    <source>
        <dbReference type="EnsemblMetazoa" id="CPIJ006758-PA"/>
    </source>
</evidence>
<comment type="similarity">
    <text evidence="3">Belongs to the serpin family.</text>
</comment>
<dbReference type="PANTHER" id="PTHR11461">
    <property type="entry name" value="SERINE PROTEASE INHIBITOR, SERPIN"/>
    <property type="match status" value="1"/>
</dbReference>
<evidence type="ECO:0000256" key="3">
    <source>
        <dbReference type="RuleBase" id="RU000411"/>
    </source>
</evidence>
<dbReference type="GO" id="GO:0005615">
    <property type="term" value="C:extracellular space"/>
    <property type="evidence" value="ECO:0007669"/>
    <property type="project" value="InterPro"/>
</dbReference>
<dbReference type="PANTHER" id="PTHR11461:SF278">
    <property type="entry name" value="SERINE PROTEASE INHIBITOR 88EA"/>
    <property type="match status" value="1"/>
</dbReference>
<evidence type="ECO:0000256" key="2">
    <source>
        <dbReference type="ARBA" id="ARBA00022900"/>
    </source>
</evidence>
<protein>
    <submittedName>
        <fullName evidence="5 6">Serine protease inhibitor, serpin</fullName>
    </submittedName>
</protein>
<dbReference type="Pfam" id="PF00079">
    <property type="entry name" value="Serpin"/>
    <property type="match status" value="2"/>
</dbReference>
<dbReference type="STRING" id="7176.B0WHG5"/>
<evidence type="ECO:0000256" key="1">
    <source>
        <dbReference type="ARBA" id="ARBA00022690"/>
    </source>
</evidence>
<evidence type="ECO:0000313" key="5">
    <source>
        <dbReference type="EMBL" id="EDS27743.1"/>
    </source>
</evidence>